<name>A0ABW6G8E2_9PSEU</name>
<sequence>MGISGRADLPWTAVAVGEARLRGAEPGPYEEDGDEWRRRQEALDVEAWEARRRGRTVRLWCAELLVRTTARDVEDATFRLVTLAHPYHRTGHARRLCSVAGPVRWSPPGSVDAAVDGRLHGGPHPSSGPEYDTLVGGLPCGPDVPRRDAERAQAADHAAALELAGRGVRRTLPQTSMPGPCWQVWQRVSFLAGPGDAPARAAELAATIVDTRGAPAAAVTRIEPQDGRRDPGEGRLVHPACDAGPRVIDALWDDFDAVEAGLGDPGEPVALASVCLAAAREVRAEFGLVSGRPVPAGGRVRCAVAGHAEGDAPGTDR</sequence>
<gene>
    <name evidence="1" type="ORF">ACFWGY_19280</name>
</gene>
<evidence type="ECO:0000313" key="2">
    <source>
        <dbReference type="Proteomes" id="UP001598673"/>
    </source>
</evidence>
<dbReference type="EMBL" id="JBHXCV010000012">
    <property type="protein sequence ID" value="MFD6795481.1"/>
    <property type="molecule type" value="Genomic_DNA"/>
</dbReference>
<protein>
    <submittedName>
        <fullName evidence="1">Uncharacterized protein</fullName>
    </submittedName>
</protein>
<reference evidence="1 2" key="1">
    <citation type="submission" date="2024-09" db="EMBL/GenBank/DDBJ databases">
        <title>The Natural Products Discovery Center: Release of the First 8490 Sequenced Strains for Exploring Actinobacteria Biosynthetic Diversity.</title>
        <authorList>
            <person name="Kalkreuter E."/>
            <person name="Kautsar S.A."/>
            <person name="Yang D."/>
            <person name="Bader C.D."/>
            <person name="Teijaro C.N."/>
            <person name="Fluegel L."/>
            <person name="Davis C.M."/>
            <person name="Simpson J.R."/>
            <person name="Lauterbach L."/>
            <person name="Steele A.D."/>
            <person name="Gui C."/>
            <person name="Meng S."/>
            <person name="Li G."/>
            <person name="Viehrig K."/>
            <person name="Ye F."/>
            <person name="Su P."/>
            <person name="Kiefer A.F."/>
            <person name="Nichols A."/>
            <person name="Cepeda A.J."/>
            <person name="Yan W."/>
            <person name="Fan B."/>
            <person name="Jiang Y."/>
            <person name="Adhikari A."/>
            <person name="Zheng C.-J."/>
            <person name="Schuster L."/>
            <person name="Cowan T.M."/>
            <person name="Smanski M.J."/>
            <person name="Chevrette M.G."/>
            <person name="De Carvalho L.P.S."/>
            <person name="Shen B."/>
        </authorList>
    </citation>
    <scope>NUCLEOTIDE SEQUENCE [LARGE SCALE GENOMIC DNA]</scope>
    <source>
        <strain evidence="1 2">NPDC060353</strain>
    </source>
</reference>
<dbReference type="RefSeq" id="WP_258936729.1">
    <property type="nucleotide sequence ID" value="NZ_JANBBF010000009.1"/>
</dbReference>
<dbReference type="Proteomes" id="UP001598673">
    <property type="component" value="Unassembled WGS sequence"/>
</dbReference>
<proteinExistence type="predicted"/>
<organism evidence="1 2">
    <name type="scientific">Prauserella salsuginis</name>
    <dbReference type="NCBI Taxonomy" id="387889"/>
    <lineage>
        <taxon>Bacteria</taxon>
        <taxon>Bacillati</taxon>
        <taxon>Actinomycetota</taxon>
        <taxon>Actinomycetes</taxon>
        <taxon>Pseudonocardiales</taxon>
        <taxon>Pseudonocardiaceae</taxon>
        <taxon>Prauserella</taxon>
        <taxon>Prauserella salsuginis group</taxon>
    </lineage>
</organism>
<comment type="caution">
    <text evidence="1">The sequence shown here is derived from an EMBL/GenBank/DDBJ whole genome shotgun (WGS) entry which is preliminary data.</text>
</comment>
<evidence type="ECO:0000313" key="1">
    <source>
        <dbReference type="EMBL" id="MFD6795481.1"/>
    </source>
</evidence>
<keyword evidence="2" id="KW-1185">Reference proteome</keyword>
<accession>A0ABW6G8E2</accession>